<protein>
    <submittedName>
        <fullName evidence="1">Uncharacterized protein</fullName>
    </submittedName>
</protein>
<reference evidence="1" key="1">
    <citation type="submission" date="2018-05" db="EMBL/GenBank/DDBJ databases">
        <authorList>
            <person name="Lanie J.A."/>
            <person name="Ng W.-L."/>
            <person name="Kazmierczak K.M."/>
            <person name="Andrzejewski T.M."/>
            <person name="Davidsen T.M."/>
            <person name="Wayne K.J."/>
            <person name="Tettelin H."/>
            <person name="Glass J.I."/>
            <person name="Rusch D."/>
            <person name="Podicherti R."/>
            <person name="Tsui H.-C.T."/>
            <person name="Winkler M.E."/>
        </authorList>
    </citation>
    <scope>NUCLEOTIDE SEQUENCE</scope>
</reference>
<dbReference type="AlphaFoldDB" id="A0A381PRL4"/>
<sequence>MKTLLLLTFLLILAYRRFRSYLPKSSENDIVSDKKTTKINYDKVRDADFEDLDEQ</sequence>
<evidence type="ECO:0000313" key="1">
    <source>
        <dbReference type="EMBL" id="SUZ69662.1"/>
    </source>
</evidence>
<name>A0A381PRL4_9ZZZZ</name>
<dbReference type="EMBL" id="UINC01001068">
    <property type="protein sequence ID" value="SUZ69662.1"/>
    <property type="molecule type" value="Genomic_DNA"/>
</dbReference>
<accession>A0A381PRL4</accession>
<proteinExistence type="predicted"/>
<organism evidence="1">
    <name type="scientific">marine metagenome</name>
    <dbReference type="NCBI Taxonomy" id="408172"/>
    <lineage>
        <taxon>unclassified sequences</taxon>
        <taxon>metagenomes</taxon>
        <taxon>ecological metagenomes</taxon>
    </lineage>
</organism>
<gene>
    <name evidence="1" type="ORF">METZ01_LOCUS22516</name>
</gene>